<protein>
    <recommendedName>
        <fullName evidence="9">Thiamine diphosphokinase</fullName>
    </recommendedName>
</protein>
<evidence type="ECO:0000259" key="6">
    <source>
        <dbReference type="Pfam" id="PF04265"/>
    </source>
</evidence>
<dbReference type="GO" id="GO:0004788">
    <property type="term" value="F:thiamine diphosphokinase activity"/>
    <property type="evidence" value="ECO:0007669"/>
    <property type="project" value="UniProtKB-ARBA"/>
</dbReference>
<dbReference type="InterPro" id="IPR036759">
    <property type="entry name" value="TPK_catalytic_sf"/>
</dbReference>
<dbReference type="InterPro" id="IPR007371">
    <property type="entry name" value="TPK_catalytic"/>
</dbReference>
<dbReference type="SUPFAM" id="SSF63862">
    <property type="entry name" value="Thiamin pyrophosphokinase, substrate-binding domain"/>
    <property type="match status" value="1"/>
</dbReference>
<evidence type="ECO:0000256" key="4">
    <source>
        <dbReference type="ARBA" id="ARBA00022840"/>
    </source>
</evidence>
<dbReference type="NCBIfam" id="TIGR01378">
    <property type="entry name" value="thi_PPkinase"/>
    <property type="match status" value="1"/>
</dbReference>
<reference evidence="7 8" key="1">
    <citation type="submission" date="2024-10" db="EMBL/GenBank/DDBJ databases">
        <authorList>
            <person name="Kim D."/>
        </authorList>
    </citation>
    <scope>NUCLEOTIDE SEQUENCE [LARGE SCALE GENOMIC DNA]</scope>
    <source>
        <strain evidence="7">BH-2024</strain>
    </source>
</reference>
<proteinExistence type="predicted"/>
<evidence type="ECO:0000256" key="3">
    <source>
        <dbReference type="ARBA" id="ARBA00022777"/>
    </source>
</evidence>
<evidence type="ECO:0008006" key="9">
    <source>
        <dbReference type="Google" id="ProtNLM"/>
    </source>
</evidence>
<dbReference type="GO" id="GO:0042723">
    <property type="term" value="P:thiamine-containing compound metabolic process"/>
    <property type="evidence" value="ECO:0007669"/>
    <property type="project" value="UniProtKB-ARBA"/>
</dbReference>
<keyword evidence="8" id="KW-1185">Reference proteome</keyword>
<dbReference type="Pfam" id="PF04263">
    <property type="entry name" value="TPK_catalytic"/>
    <property type="match status" value="1"/>
</dbReference>
<sequence length="259" mass="28579">MNPPTFAPFRIIRQHFDRLAVILLNSPLAAVVPCGDFTFPADWTKIWNSANIRLCTDGAANRLVKLCSDGIDQLKVPELIIGDFDSISAETRQHFAGFANCEQRKVPNQNSTDLTKALDALGEKHPNLSGIVLLGGFHGRFDHLLGALHALLLHVQQWPQVPLFAVDDENVLTVLPEGEMLVELDAERITGTCGLFPIEQKTLRLTTDGFQWNLANQCVAFGQLVSSSNCILCPQKSRIKSDGGAVVFTFELRESNKML</sequence>
<comment type="caution">
    <text evidence="7">The sequence shown here is derived from an EMBL/GenBank/DDBJ whole genome shotgun (WGS) entry which is preliminary data.</text>
</comment>
<keyword evidence="2" id="KW-0547">Nucleotide-binding</keyword>
<dbReference type="InterPro" id="IPR036371">
    <property type="entry name" value="TPK_B1-bd_sf"/>
</dbReference>
<dbReference type="AlphaFoldDB" id="A0ABD2M0W7"/>
<evidence type="ECO:0000256" key="1">
    <source>
        <dbReference type="ARBA" id="ARBA00022679"/>
    </source>
</evidence>
<dbReference type="PANTHER" id="PTHR13622:SF8">
    <property type="entry name" value="THIAMIN PYROPHOSPHOKINASE 1"/>
    <property type="match status" value="1"/>
</dbReference>
<dbReference type="CDD" id="cd07995">
    <property type="entry name" value="TPK"/>
    <property type="match status" value="1"/>
</dbReference>
<accession>A0ABD2M0W7</accession>
<name>A0ABD2M0W7_9BILA</name>
<keyword evidence="3" id="KW-0418">Kinase</keyword>
<evidence type="ECO:0000313" key="8">
    <source>
        <dbReference type="Proteomes" id="UP001620626"/>
    </source>
</evidence>
<dbReference type="PANTHER" id="PTHR13622">
    <property type="entry name" value="THIAMIN PYROPHOSPHOKINASE"/>
    <property type="match status" value="1"/>
</dbReference>
<dbReference type="GO" id="GO:0016301">
    <property type="term" value="F:kinase activity"/>
    <property type="evidence" value="ECO:0007669"/>
    <property type="project" value="UniProtKB-KW"/>
</dbReference>
<feature type="domain" description="Thiamin pyrophosphokinase catalytic" evidence="5">
    <location>
        <begin position="44"/>
        <end position="153"/>
    </location>
</feature>
<dbReference type="SUPFAM" id="SSF63999">
    <property type="entry name" value="Thiamin pyrophosphokinase, catalytic domain"/>
    <property type="match status" value="1"/>
</dbReference>
<dbReference type="Proteomes" id="UP001620626">
    <property type="component" value="Unassembled WGS sequence"/>
</dbReference>
<evidence type="ECO:0000259" key="5">
    <source>
        <dbReference type="Pfam" id="PF04263"/>
    </source>
</evidence>
<feature type="domain" description="Thiamin pyrophosphokinase thiamin-binding" evidence="6">
    <location>
        <begin position="189"/>
        <end position="244"/>
    </location>
</feature>
<dbReference type="InterPro" id="IPR007373">
    <property type="entry name" value="Thiamin_PyroPKinase_B1-bd"/>
</dbReference>
<dbReference type="Pfam" id="PF04265">
    <property type="entry name" value="TPK_B1_binding"/>
    <property type="match status" value="1"/>
</dbReference>
<keyword evidence="1" id="KW-0808">Transferase</keyword>
<evidence type="ECO:0000256" key="2">
    <source>
        <dbReference type="ARBA" id="ARBA00022741"/>
    </source>
</evidence>
<keyword evidence="4" id="KW-0067">ATP-binding</keyword>
<gene>
    <name evidence="7" type="ORF">niasHT_005359</name>
</gene>
<dbReference type="EMBL" id="JBICBT010000200">
    <property type="protein sequence ID" value="KAL3121099.1"/>
    <property type="molecule type" value="Genomic_DNA"/>
</dbReference>
<evidence type="ECO:0000313" key="7">
    <source>
        <dbReference type="EMBL" id="KAL3121099.1"/>
    </source>
</evidence>
<dbReference type="Gene3D" id="3.40.50.10240">
    <property type="entry name" value="Thiamin pyrophosphokinase, catalytic domain"/>
    <property type="match status" value="1"/>
</dbReference>
<organism evidence="7 8">
    <name type="scientific">Heterodera trifolii</name>
    <dbReference type="NCBI Taxonomy" id="157864"/>
    <lineage>
        <taxon>Eukaryota</taxon>
        <taxon>Metazoa</taxon>
        <taxon>Ecdysozoa</taxon>
        <taxon>Nematoda</taxon>
        <taxon>Chromadorea</taxon>
        <taxon>Rhabditida</taxon>
        <taxon>Tylenchina</taxon>
        <taxon>Tylenchomorpha</taxon>
        <taxon>Tylenchoidea</taxon>
        <taxon>Heteroderidae</taxon>
        <taxon>Heteroderinae</taxon>
        <taxon>Heterodera</taxon>
    </lineage>
</organism>
<dbReference type="InterPro" id="IPR006282">
    <property type="entry name" value="Thi_PPkinase"/>
</dbReference>
<dbReference type="GO" id="GO:0005524">
    <property type="term" value="F:ATP binding"/>
    <property type="evidence" value="ECO:0007669"/>
    <property type="project" value="UniProtKB-KW"/>
</dbReference>